<evidence type="ECO:0000256" key="1">
    <source>
        <dbReference type="SAM" id="Phobius"/>
    </source>
</evidence>
<keyword evidence="1" id="KW-1133">Transmembrane helix</keyword>
<name>A0A5N6WR66_9EURO</name>
<keyword evidence="1" id="KW-0812">Transmembrane</keyword>
<sequence length="139" mass="15020">MQEQATVLSLRSECDSAVLFVQKRGRGRYSSGVVFLFRLAVAGLCLSGWTQFYCSFCCSRGIPVVPRGEPSGLWDGFLIPRFPASCCLASMNISRGALEMQMHVTHFINCKSGASILESIEKSKVELEADGISMTGAGA</sequence>
<proteinExistence type="predicted"/>
<organism evidence="2 3">
    <name type="scientific">Aspergillus sergii</name>
    <dbReference type="NCBI Taxonomy" id="1034303"/>
    <lineage>
        <taxon>Eukaryota</taxon>
        <taxon>Fungi</taxon>
        <taxon>Dikarya</taxon>
        <taxon>Ascomycota</taxon>
        <taxon>Pezizomycotina</taxon>
        <taxon>Eurotiomycetes</taxon>
        <taxon>Eurotiomycetidae</taxon>
        <taxon>Eurotiales</taxon>
        <taxon>Aspergillaceae</taxon>
        <taxon>Aspergillus</taxon>
        <taxon>Aspergillus subgen. Circumdati</taxon>
    </lineage>
</organism>
<feature type="transmembrane region" description="Helical" evidence="1">
    <location>
        <begin position="33"/>
        <end position="53"/>
    </location>
</feature>
<reference evidence="3" key="1">
    <citation type="submission" date="2019-04" db="EMBL/GenBank/DDBJ databases">
        <title>Friends and foes A comparative genomics studyof 23 Aspergillus species from section Flavi.</title>
        <authorList>
            <consortium name="DOE Joint Genome Institute"/>
            <person name="Kjaerbolling I."/>
            <person name="Vesth T."/>
            <person name="Frisvad J.C."/>
            <person name="Nybo J.L."/>
            <person name="Theobald S."/>
            <person name="Kildgaard S."/>
            <person name="Isbrandt T."/>
            <person name="Kuo A."/>
            <person name="Sato A."/>
            <person name="Lyhne E.K."/>
            <person name="Kogle M.E."/>
            <person name="Wiebenga A."/>
            <person name="Kun R.S."/>
            <person name="Lubbers R.J."/>
            <person name="Makela M.R."/>
            <person name="Barry K."/>
            <person name="Chovatia M."/>
            <person name="Clum A."/>
            <person name="Daum C."/>
            <person name="Haridas S."/>
            <person name="He G."/>
            <person name="LaButti K."/>
            <person name="Lipzen A."/>
            <person name="Mondo S."/>
            <person name="Riley R."/>
            <person name="Salamov A."/>
            <person name="Simmons B.A."/>
            <person name="Magnuson J.K."/>
            <person name="Henrissat B."/>
            <person name="Mortensen U.H."/>
            <person name="Larsen T.O."/>
            <person name="Devries R.P."/>
            <person name="Grigoriev I.V."/>
            <person name="Machida M."/>
            <person name="Baker S.E."/>
            <person name="Andersen M.R."/>
        </authorList>
    </citation>
    <scope>NUCLEOTIDE SEQUENCE [LARGE SCALE GENOMIC DNA]</scope>
    <source>
        <strain evidence="3">CBS 130017</strain>
    </source>
</reference>
<protein>
    <submittedName>
        <fullName evidence="2">Uncharacterized protein</fullName>
    </submittedName>
</protein>
<keyword evidence="3" id="KW-1185">Reference proteome</keyword>
<gene>
    <name evidence="2" type="ORF">BDV39DRAFT_143583</name>
</gene>
<keyword evidence="1" id="KW-0472">Membrane</keyword>
<accession>A0A5N6WR66</accession>
<evidence type="ECO:0000313" key="2">
    <source>
        <dbReference type="EMBL" id="KAE8323102.1"/>
    </source>
</evidence>
<dbReference type="EMBL" id="ML741835">
    <property type="protein sequence ID" value="KAE8323102.1"/>
    <property type="molecule type" value="Genomic_DNA"/>
</dbReference>
<dbReference type="Proteomes" id="UP000325945">
    <property type="component" value="Unassembled WGS sequence"/>
</dbReference>
<dbReference type="AlphaFoldDB" id="A0A5N6WR66"/>
<evidence type="ECO:0000313" key="3">
    <source>
        <dbReference type="Proteomes" id="UP000325945"/>
    </source>
</evidence>